<dbReference type="Proteomes" id="UP000594042">
    <property type="component" value="Chromosome"/>
</dbReference>
<feature type="chain" id="PRO_5028977822" description="Putative carbohydrate metabolism domain-containing protein" evidence="1">
    <location>
        <begin position="21"/>
        <end position="714"/>
    </location>
</feature>
<protein>
    <recommendedName>
        <fullName evidence="2">Putative carbohydrate metabolism domain-containing protein</fullName>
    </recommendedName>
</protein>
<dbReference type="InterPro" id="IPR027840">
    <property type="entry name" value="DUF4493"/>
</dbReference>
<name>A0A7G1HTP2_9BACT</name>
<accession>A0A7G1HTP2</accession>
<organism evidence="3 4">
    <name type="scientific">Coprobacter secundus subsp. similis</name>
    <dbReference type="NCBI Taxonomy" id="2751153"/>
    <lineage>
        <taxon>Bacteria</taxon>
        <taxon>Pseudomonadati</taxon>
        <taxon>Bacteroidota</taxon>
        <taxon>Bacteroidia</taxon>
        <taxon>Bacteroidales</taxon>
        <taxon>Barnesiellaceae</taxon>
        <taxon>Coprobacter</taxon>
    </lineage>
</organism>
<dbReference type="KEGG" id="copr:Cop2CBH44_14820"/>
<evidence type="ECO:0000313" key="3">
    <source>
        <dbReference type="EMBL" id="BCI63129.1"/>
    </source>
</evidence>
<dbReference type="PROSITE" id="PS51257">
    <property type="entry name" value="PROKAR_LIPOPROTEIN"/>
    <property type="match status" value="1"/>
</dbReference>
<feature type="signal peptide" evidence="1">
    <location>
        <begin position="1"/>
        <end position="20"/>
    </location>
</feature>
<sequence length="714" mass="79402">MKKKTIYKILCSCVILLVYACTQDISLSEGEGILKLGVRVDDAIKMVPIQLGRSTTRGALTKASLEESCKIYIRNSKGLIRKYEGMSNVPSELHLTSDSYKVIVTAGDSVNASFDTPYYKGSETFTVKGGQSTEVNVTCCLANTLVSVTYDNNIATLLDPESCVVTVWSSVGELAFDFSKQDNAGYFMMPTGETELQYKLTAKDINNNLFEYTGTITDVKPCYKYKLTFANNGEDYQEGGAFIKITIDESRIEVNEDVYIRQRPDIIGYEFDITQPIYQEIGEGIARTVFINTTSELKSAMLSSEQFAQLNIIPSSFDFMAMSEGEKANLENLGISYEYIYNAEKEESLLKVKFAESLMQPLPEGEYIFTFSATDIAEKSRTQDFKLIVSNATVLTEEINPVTVWTNRARLEGKKIKATQAELGFRYRKSGTTDEWTTAPAIESGDTFYADITDLTPNTTYEVVATDGQQASSVTKTFTTENITQLPNNSFENWHQSGKIWLIYGENESIFWDSGNHGSSTLGVNVTNYDESTQVNGNRSIKLSSQFVGILGIGKFAAGNLFAGEYVGTDGTDGILDFGRPFTDRPATLTGYYKYNQGTIDYVGSGTPEGITSGTPDIGCIYIAIGDWDTPVRIKTKDKTLFDPNDEHIIAYGELNLTQGQTDWKDFSIKLEYRSKERKPKYIIVVASASKYGDYFTGSTTSTLWLDDFNLSYE</sequence>
<evidence type="ECO:0000259" key="2">
    <source>
        <dbReference type="Pfam" id="PF13201"/>
    </source>
</evidence>
<dbReference type="Gene3D" id="2.60.120.890">
    <property type="entry name" value="BT2081, beta-jelly-roll domain"/>
    <property type="match status" value="1"/>
</dbReference>
<dbReference type="CDD" id="cd00063">
    <property type="entry name" value="FN3"/>
    <property type="match status" value="1"/>
</dbReference>
<dbReference type="RefSeq" id="WP_021931054.1">
    <property type="nucleotide sequence ID" value="NZ_AP023322.1"/>
</dbReference>
<feature type="domain" description="Putative carbohydrate metabolism" evidence="2">
    <location>
        <begin position="490"/>
        <end position="711"/>
    </location>
</feature>
<keyword evidence="1" id="KW-0732">Signal</keyword>
<evidence type="ECO:0000313" key="4">
    <source>
        <dbReference type="Proteomes" id="UP000594042"/>
    </source>
</evidence>
<evidence type="ECO:0000256" key="1">
    <source>
        <dbReference type="SAM" id="SignalP"/>
    </source>
</evidence>
<dbReference type="Pfam" id="PF14900">
    <property type="entry name" value="DUF4493"/>
    <property type="match status" value="1"/>
</dbReference>
<proteinExistence type="predicted"/>
<keyword evidence="4" id="KW-1185">Reference proteome</keyword>
<reference evidence="4" key="1">
    <citation type="submission" date="2020-07" db="EMBL/GenBank/DDBJ databases">
        <title>Complete genome sequencing of Coprobacter sp. strain 2CBH44.</title>
        <authorList>
            <person name="Sakamoto M."/>
            <person name="Murakami T."/>
            <person name="Mori H."/>
        </authorList>
    </citation>
    <scope>NUCLEOTIDE SEQUENCE [LARGE SCALE GENOMIC DNA]</scope>
    <source>
        <strain evidence="4">2CBH44</strain>
    </source>
</reference>
<dbReference type="InterPro" id="IPR025112">
    <property type="entry name" value="PCMD"/>
</dbReference>
<dbReference type="InterPro" id="IPR038653">
    <property type="entry name" value="Put_CMD_sf"/>
</dbReference>
<dbReference type="EMBL" id="AP023322">
    <property type="protein sequence ID" value="BCI63129.1"/>
    <property type="molecule type" value="Genomic_DNA"/>
</dbReference>
<gene>
    <name evidence="3" type="ORF">Cop2CBH44_14820</name>
</gene>
<dbReference type="InterPro" id="IPR003961">
    <property type="entry name" value="FN3_dom"/>
</dbReference>
<dbReference type="AlphaFoldDB" id="A0A7G1HTP2"/>
<dbReference type="Pfam" id="PF13201">
    <property type="entry name" value="PCMD"/>
    <property type="match status" value="1"/>
</dbReference>